<dbReference type="InterPro" id="IPR000172">
    <property type="entry name" value="GMC_OxRdtase_N"/>
</dbReference>
<dbReference type="Pfam" id="PF05199">
    <property type="entry name" value="GMC_oxred_C"/>
    <property type="match status" value="1"/>
</dbReference>
<dbReference type="InterPro" id="IPR012132">
    <property type="entry name" value="GMC_OxRdtase"/>
</dbReference>
<dbReference type="PANTHER" id="PTHR11552">
    <property type="entry name" value="GLUCOSE-METHANOL-CHOLINE GMC OXIDOREDUCTASE"/>
    <property type="match status" value="1"/>
</dbReference>
<dbReference type="EMBL" id="JARVKM010000007">
    <property type="protein sequence ID" value="KAK9780322.1"/>
    <property type="molecule type" value="Genomic_DNA"/>
</dbReference>
<accession>A0ABR2Y2Z5</accession>
<keyword evidence="2" id="KW-0285">Flavoprotein</keyword>
<dbReference type="PIRSF" id="PIRSF000137">
    <property type="entry name" value="Alcohol_oxidase"/>
    <property type="match status" value="1"/>
</dbReference>
<keyword evidence="6" id="KW-1185">Reference proteome</keyword>
<evidence type="ECO:0000313" key="6">
    <source>
        <dbReference type="Proteomes" id="UP001465668"/>
    </source>
</evidence>
<evidence type="ECO:0000313" key="5">
    <source>
        <dbReference type="EMBL" id="KAK9780322.1"/>
    </source>
</evidence>
<dbReference type="InterPro" id="IPR007867">
    <property type="entry name" value="GMC_OxRtase_C"/>
</dbReference>
<proteinExistence type="inferred from homology"/>
<dbReference type="PROSITE" id="PS00623">
    <property type="entry name" value="GMC_OXRED_1"/>
    <property type="match status" value="1"/>
</dbReference>
<comment type="caution">
    <text evidence="5">The sequence shown here is derived from an EMBL/GenBank/DDBJ whole genome shotgun (WGS) entry which is preliminary data.</text>
</comment>
<evidence type="ECO:0000256" key="1">
    <source>
        <dbReference type="ARBA" id="ARBA00010790"/>
    </source>
</evidence>
<protein>
    <submittedName>
        <fullName evidence="5">Glucose-methanol-choline oxidoreductase N-terminal domain-containing protein</fullName>
    </submittedName>
</protein>
<sequence>MAIRDLEQGFDYIVVGGGTAGLAVATRLSEDPTITILVIEAGPDNTGDPLVLTPGLVAAQYGQVKYDWNFLSTPQGNLNGRRINQARGRQLGGSSALNIMMFLYPSRADLDAWGELGNEGWSYDALEPYFLKSATAHPPSSDAKRVTGLDQYHDDTLSGDGPIHVSFGEGYTPGMNGAWMETFSNLGLKTTADPRTGKAIGAFQNPASIDPHTKTRSYAVNAYLSPDVKNRSNLVIITNTVVKKILMEKRGDNVVATGVSVRTTEGDEEIEARTEVILAAGALQSPQILELSGIGNRKLLERHNIPVIIENSHVGEHLQDHAIVCQSFEVNEGVPTGDVLRDPNVLGALVELYNKNDGAGPMGQSTVSCAYAPVADNEGVLPAEARETLLKAHSSPLGTLSSKEVDLLKEIVRTPDEPTVTYVLFPFQTNITDVPAAMSDIIIPRRPENYITVITVLNHPFSRGSVHITSGDVNVKPEWEPNFMSHPLDLELLARNVQYVEKIVTTDPFKAVFKSGGLRHPNIVGDTLEKAKEIVRQAQISMFHVSGSCSMRPRDQGGVVNERLLVHGTKNIRIVDASIFPLEPLGNIQSTVYAVAERAADLIMEDRIKAGAIPKV</sequence>
<feature type="domain" description="Glucose-methanol-choline oxidoreductase N-terminal" evidence="4">
    <location>
        <begin position="281"/>
        <end position="295"/>
    </location>
</feature>
<keyword evidence="2" id="KW-0274">FAD</keyword>
<dbReference type="SUPFAM" id="SSF51905">
    <property type="entry name" value="FAD/NAD(P)-binding domain"/>
    <property type="match status" value="1"/>
</dbReference>
<dbReference type="Gene3D" id="3.30.560.10">
    <property type="entry name" value="Glucose Oxidase, domain 3"/>
    <property type="match status" value="1"/>
</dbReference>
<dbReference type="InterPro" id="IPR036188">
    <property type="entry name" value="FAD/NAD-bd_sf"/>
</dbReference>
<dbReference type="SUPFAM" id="SSF54373">
    <property type="entry name" value="FAD-linked reductases, C-terminal domain"/>
    <property type="match status" value="1"/>
</dbReference>
<dbReference type="PROSITE" id="PS00624">
    <property type="entry name" value="GMC_OXRED_2"/>
    <property type="match status" value="1"/>
</dbReference>
<feature type="domain" description="Glucose-methanol-choline oxidoreductase N-terminal" evidence="3">
    <location>
        <begin position="88"/>
        <end position="111"/>
    </location>
</feature>
<comment type="similarity">
    <text evidence="1 2">Belongs to the GMC oxidoreductase family.</text>
</comment>
<organism evidence="5 6">
    <name type="scientific">Seiridium cardinale</name>
    <dbReference type="NCBI Taxonomy" id="138064"/>
    <lineage>
        <taxon>Eukaryota</taxon>
        <taxon>Fungi</taxon>
        <taxon>Dikarya</taxon>
        <taxon>Ascomycota</taxon>
        <taxon>Pezizomycotina</taxon>
        <taxon>Sordariomycetes</taxon>
        <taxon>Xylariomycetidae</taxon>
        <taxon>Amphisphaeriales</taxon>
        <taxon>Sporocadaceae</taxon>
        <taxon>Seiridium</taxon>
    </lineage>
</organism>
<evidence type="ECO:0000256" key="2">
    <source>
        <dbReference type="RuleBase" id="RU003968"/>
    </source>
</evidence>
<evidence type="ECO:0000259" key="4">
    <source>
        <dbReference type="PROSITE" id="PS00624"/>
    </source>
</evidence>
<name>A0ABR2Y2Z5_9PEZI</name>
<dbReference type="PANTHER" id="PTHR11552:SF210">
    <property type="entry name" value="GLUCOSE-METHANOL-CHOLINE OXIDOREDUCTASE N-TERMINAL DOMAIN-CONTAINING PROTEIN-RELATED"/>
    <property type="match status" value="1"/>
</dbReference>
<dbReference type="Pfam" id="PF00732">
    <property type="entry name" value="GMC_oxred_N"/>
    <property type="match status" value="1"/>
</dbReference>
<dbReference type="Gene3D" id="3.50.50.60">
    <property type="entry name" value="FAD/NAD(P)-binding domain"/>
    <property type="match status" value="1"/>
</dbReference>
<gene>
    <name evidence="5" type="ORF">SCAR479_02959</name>
</gene>
<dbReference type="Proteomes" id="UP001465668">
    <property type="component" value="Unassembled WGS sequence"/>
</dbReference>
<reference evidence="5 6" key="1">
    <citation type="submission" date="2024-02" db="EMBL/GenBank/DDBJ databases">
        <title>First draft genome assembly of two strains of Seiridium cardinale.</title>
        <authorList>
            <person name="Emiliani G."/>
            <person name="Scali E."/>
        </authorList>
    </citation>
    <scope>NUCLEOTIDE SEQUENCE [LARGE SCALE GENOMIC DNA]</scope>
    <source>
        <strain evidence="5 6">BM-138-000479</strain>
    </source>
</reference>
<evidence type="ECO:0000259" key="3">
    <source>
        <dbReference type="PROSITE" id="PS00623"/>
    </source>
</evidence>